<evidence type="ECO:0000313" key="3">
    <source>
        <dbReference type="Proteomes" id="UP000437562"/>
    </source>
</evidence>
<name>A0A654AN83_BACMY</name>
<dbReference type="InterPro" id="IPR014914">
    <property type="entry name" value="RES_dom"/>
</dbReference>
<organism evidence="2 3">
    <name type="scientific">Bacillus mycoides</name>
    <dbReference type="NCBI Taxonomy" id="1405"/>
    <lineage>
        <taxon>Bacteria</taxon>
        <taxon>Bacillati</taxon>
        <taxon>Bacillota</taxon>
        <taxon>Bacilli</taxon>
        <taxon>Bacillales</taxon>
        <taxon>Bacillaceae</taxon>
        <taxon>Bacillus</taxon>
        <taxon>Bacillus cereus group</taxon>
    </lineage>
</organism>
<dbReference type="SMART" id="SM00953">
    <property type="entry name" value="RES"/>
    <property type="match status" value="1"/>
</dbReference>
<dbReference type="Pfam" id="PF08808">
    <property type="entry name" value="RES"/>
    <property type="match status" value="1"/>
</dbReference>
<reference evidence="2 3" key="1">
    <citation type="submission" date="2019-10" db="EMBL/GenBank/DDBJ databases">
        <authorList>
            <person name="Karimi E."/>
        </authorList>
    </citation>
    <scope>NUCLEOTIDE SEQUENCE [LARGE SCALE GENOMIC DNA]</scope>
    <source>
        <strain evidence="2">Bacillus sp. 71</strain>
    </source>
</reference>
<dbReference type="RefSeq" id="WP_159146624.1">
    <property type="nucleotide sequence ID" value="NZ_LR733376.1"/>
</dbReference>
<dbReference type="Proteomes" id="UP000437562">
    <property type="component" value="Unassembled WGS sequence"/>
</dbReference>
<evidence type="ECO:0000259" key="1">
    <source>
        <dbReference type="SMART" id="SM00953"/>
    </source>
</evidence>
<accession>A0A654AN83</accession>
<evidence type="ECO:0000313" key="2">
    <source>
        <dbReference type="EMBL" id="VXC69362.1"/>
    </source>
</evidence>
<dbReference type="EMBL" id="CABWMC010000031">
    <property type="protein sequence ID" value="VXC69362.1"/>
    <property type="molecule type" value="Genomic_DNA"/>
</dbReference>
<gene>
    <name evidence="2" type="ORF">BACI71_60005</name>
</gene>
<feature type="domain" description="RES" evidence="1">
    <location>
        <begin position="194"/>
        <end position="351"/>
    </location>
</feature>
<dbReference type="Pfam" id="PF18870">
    <property type="entry name" value="HEPN_RES_NTD1"/>
    <property type="match status" value="1"/>
</dbReference>
<proteinExistence type="predicted"/>
<sequence length="386" mass="45044">MNCCVECFEDINVIKLIESKQILNKKCDYCDSEDVLVADIRDLSDMFNRLFTYYKETTPFEHYFPEEEDVFDVGNSLWNLVQENWEIFGDITKEQLLYDIVNINRDGKEDEYISESTYFSKVTDSIMHDSASSMWELLSNNLKYRNRYFPKKDIDVYYSHDDLLRELERLFTNIITVVDKKNVFYRARIGKFKDNHELNAPPEDKILKSGRANPVGIRVLYSAIDIETAIAEVRPWKSALITIASIKPTGELKLVDLSKISNRKEEVLKSFFSTDNMVAELEALDLLSSLDLALSKPVYPDLSELEYIPSQYLTEFIKSLGYDGVIFRSSLGPGENYVFFEWDNLLYEKGKLDIRIIDRFEVNDLKYNFSSKLKTKMKKSCTIDFI</sequence>
<dbReference type="InterPro" id="IPR041206">
    <property type="entry name" value="HEPN/RES_NTD1"/>
</dbReference>
<protein>
    <recommendedName>
        <fullName evidence="1">RES domain-containing protein</fullName>
    </recommendedName>
</protein>
<dbReference type="AlphaFoldDB" id="A0A654AN83"/>